<sequence length="137" mass="14215">MCLPPGLRDGGPPATADRGAVIPSSAAGGGVEFRTDTIASFAEVMDAAANVVDQLKAATPRFDGGNLAPVAGIPMIGLVFVGRLNDVADTWADCAEILRGVLEKDGGKLFKVAENYRAANERTVTAIEKTDPWKTAS</sequence>
<name>A0A918A028_9ACTN</name>
<reference evidence="2" key="2">
    <citation type="submission" date="2020-09" db="EMBL/GenBank/DDBJ databases">
        <authorList>
            <person name="Sun Q."/>
            <person name="Zhou Y."/>
        </authorList>
    </citation>
    <scope>NUCLEOTIDE SEQUENCE</scope>
    <source>
        <strain evidence="2">CGMCC 4.7430</strain>
    </source>
</reference>
<reference evidence="2" key="1">
    <citation type="journal article" date="2014" name="Int. J. Syst. Evol. Microbiol.">
        <title>Complete genome sequence of Corynebacterium casei LMG S-19264T (=DSM 44701T), isolated from a smear-ripened cheese.</title>
        <authorList>
            <consortium name="US DOE Joint Genome Institute (JGI-PGF)"/>
            <person name="Walter F."/>
            <person name="Albersmeier A."/>
            <person name="Kalinowski J."/>
            <person name="Ruckert C."/>
        </authorList>
    </citation>
    <scope>NUCLEOTIDE SEQUENCE</scope>
    <source>
        <strain evidence="2">CGMCC 4.7430</strain>
    </source>
</reference>
<gene>
    <name evidence="2" type="ORF">GCM10012278_10110</name>
</gene>
<feature type="region of interest" description="Disordered" evidence="1">
    <location>
        <begin position="1"/>
        <end position="21"/>
    </location>
</feature>
<organism evidence="2 3">
    <name type="scientific">Nonomuraea glycinis</name>
    <dbReference type="NCBI Taxonomy" id="2047744"/>
    <lineage>
        <taxon>Bacteria</taxon>
        <taxon>Bacillati</taxon>
        <taxon>Actinomycetota</taxon>
        <taxon>Actinomycetes</taxon>
        <taxon>Streptosporangiales</taxon>
        <taxon>Streptosporangiaceae</taxon>
        <taxon>Nonomuraea</taxon>
    </lineage>
</organism>
<evidence type="ECO:0000256" key="1">
    <source>
        <dbReference type="SAM" id="MobiDB-lite"/>
    </source>
</evidence>
<proteinExistence type="predicted"/>
<keyword evidence="3" id="KW-1185">Reference proteome</keyword>
<evidence type="ECO:0000313" key="2">
    <source>
        <dbReference type="EMBL" id="GGP02525.1"/>
    </source>
</evidence>
<dbReference type="Proteomes" id="UP000660745">
    <property type="component" value="Unassembled WGS sequence"/>
</dbReference>
<dbReference type="RefSeq" id="WP_189137229.1">
    <property type="nucleotide sequence ID" value="NZ_BMNK01000001.1"/>
</dbReference>
<comment type="caution">
    <text evidence="2">The sequence shown here is derived from an EMBL/GenBank/DDBJ whole genome shotgun (WGS) entry which is preliminary data.</text>
</comment>
<dbReference type="AlphaFoldDB" id="A0A918A028"/>
<dbReference type="EMBL" id="BMNK01000001">
    <property type="protein sequence ID" value="GGP02525.1"/>
    <property type="molecule type" value="Genomic_DNA"/>
</dbReference>
<protein>
    <submittedName>
        <fullName evidence="2">Uncharacterized protein</fullName>
    </submittedName>
</protein>
<evidence type="ECO:0000313" key="3">
    <source>
        <dbReference type="Proteomes" id="UP000660745"/>
    </source>
</evidence>
<accession>A0A918A028</accession>